<evidence type="ECO:0000313" key="2">
    <source>
        <dbReference type="Proteomes" id="UP001642484"/>
    </source>
</evidence>
<dbReference type="Proteomes" id="UP001642484">
    <property type="component" value="Unassembled WGS sequence"/>
</dbReference>
<dbReference type="EMBL" id="CAXAMN010002248">
    <property type="protein sequence ID" value="CAK8998784.1"/>
    <property type="molecule type" value="Genomic_DNA"/>
</dbReference>
<sequence>MSKKNVFGEIAFPIGSQVLSEYDRVPYGCKKVSVDVHHRNITGPVAELTRNLYFTRRVAEDMMHSPKMDPKVRHYAEDTASYAHDLEFFARQLGLAMKMPTGVDPPYLPLDMETMPDPALISLWPEPISAQLRPHRSGSFL</sequence>
<accession>A0ABP0IBV9</accession>
<organism evidence="1 2">
    <name type="scientific">Durusdinium trenchii</name>
    <dbReference type="NCBI Taxonomy" id="1381693"/>
    <lineage>
        <taxon>Eukaryota</taxon>
        <taxon>Sar</taxon>
        <taxon>Alveolata</taxon>
        <taxon>Dinophyceae</taxon>
        <taxon>Suessiales</taxon>
        <taxon>Symbiodiniaceae</taxon>
        <taxon>Durusdinium</taxon>
    </lineage>
</organism>
<keyword evidence="2" id="KW-1185">Reference proteome</keyword>
<proteinExistence type="predicted"/>
<evidence type="ECO:0000313" key="1">
    <source>
        <dbReference type="EMBL" id="CAK8998784.1"/>
    </source>
</evidence>
<name>A0ABP0IBV9_9DINO</name>
<protein>
    <submittedName>
        <fullName evidence="1">Uncharacterized protein</fullName>
    </submittedName>
</protein>
<reference evidence="1 2" key="1">
    <citation type="submission" date="2024-02" db="EMBL/GenBank/DDBJ databases">
        <authorList>
            <person name="Chen Y."/>
            <person name="Shah S."/>
            <person name="Dougan E. K."/>
            <person name="Thang M."/>
            <person name="Chan C."/>
        </authorList>
    </citation>
    <scope>NUCLEOTIDE SEQUENCE [LARGE SCALE GENOMIC DNA]</scope>
</reference>
<comment type="caution">
    <text evidence="1">The sequence shown here is derived from an EMBL/GenBank/DDBJ whole genome shotgun (WGS) entry which is preliminary data.</text>
</comment>
<gene>
    <name evidence="1" type="ORF">CCMP2556_LOCUS5392</name>
</gene>